<sequence length="118" mass="12576">MAVDRAGRSGRAGGGAGRADDREETALSLAAVLHPYPRGPSVPIRKSNLASPVLPSRDYDYGVTLSCSHHQQLIGTRRNSKKRSRASQETTAATSRGAEAGDQGEEEELSDKGSDKRQ</sequence>
<evidence type="ECO:0000313" key="2">
    <source>
        <dbReference type="EMBL" id="EJK54991.1"/>
    </source>
</evidence>
<reference evidence="2 3" key="1">
    <citation type="journal article" date="2012" name="Genome Biol.">
        <title>Genome and low-iron response of an oceanic diatom adapted to chronic iron limitation.</title>
        <authorList>
            <person name="Lommer M."/>
            <person name="Specht M."/>
            <person name="Roy A.S."/>
            <person name="Kraemer L."/>
            <person name="Andreson R."/>
            <person name="Gutowska M.A."/>
            <person name="Wolf J."/>
            <person name="Bergner S.V."/>
            <person name="Schilhabel M.B."/>
            <person name="Klostermeier U.C."/>
            <person name="Beiko R.G."/>
            <person name="Rosenstiel P."/>
            <person name="Hippler M."/>
            <person name="Laroche J."/>
        </authorList>
    </citation>
    <scope>NUCLEOTIDE SEQUENCE [LARGE SCALE GENOMIC DNA]</scope>
    <source>
        <strain evidence="2 3">CCMP1005</strain>
    </source>
</reference>
<gene>
    <name evidence="2" type="ORF">THAOC_25327</name>
</gene>
<comment type="caution">
    <text evidence="2">The sequence shown here is derived from an EMBL/GenBank/DDBJ whole genome shotgun (WGS) entry which is preliminary data.</text>
</comment>
<accession>K0S1Q6</accession>
<feature type="compositionally biased region" description="Polar residues" evidence="1">
    <location>
        <begin position="65"/>
        <end position="74"/>
    </location>
</feature>
<evidence type="ECO:0000313" key="3">
    <source>
        <dbReference type="Proteomes" id="UP000266841"/>
    </source>
</evidence>
<organism evidence="2 3">
    <name type="scientific">Thalassiosira oceanica</name>
    <name type="common">Marine diatom</name>
    <dbReference type="NCBI Taxonomy" id="159749"/>
    <lineage>
        <taxon>Eukaryota</taxon>
        <taxon>Sar</taxon>
        <taxon>Stramenopiles</taxon>
        <taxon>Ochrophyta</taxon>
        <taxon>Bacillariophyta</taxon>
        <taxon>Coscinodiscophyceae</taxon>
        <taxon>Thalassiosirophycidae</taxon>
        <taxon>Thalassiosirales</taxon>
        <taxon>Thalassiosiraceae</taxon>
        <taxon>Thalassiosira</taxon>
    </lineage>
</organism>
<evidence type="ECO:0000256" key="1">
    <source>
        <dbReference type="SAM" id="MobiDB-lite"/>
    </source>
</evidence>
<dbReference type="AlphaFoldDB" id="K0S1Q6"/>
<dbReference type="Proteomes" id="UP000266841">
    <property type="component" value="Unassembled WGS sequence"/>
</dbReference>
<protein>
    <submittedName>
        <fullName evidence="2">Uncharacterized protein</fullName>
    </submittedName>
</protein>
<feature type="region of interest" description="Disordered" evidence="1">
    <location>
        <begin position="1"/>
        <end position="23"/>
    </location>
</feature>
<name>K0S1Q6_THAOC</name>
<keyword evidence="3" id="KW-1185">Reference proteome</keyword>
<dbReference type="EMBL" id="AGNL01034919">
    <property type="protein sequence ID" value="EJK54991.1"/>
    <property type="molecule type" value="Genomic_DNA"/>
</dbReference>
<proteinExistence type="predicted"/>
<feature type="region of interest" description="Disordered" evidence="1">
    <location>
        <begin position="35"/>
        <end position="118"/>
    </location>
</feature>